<dbReference type="PANTHER" id="PTHR38103">
    <property type="entry name" value="RECOMBINATION-ASSOCIATED PROTEIN RDGC"/>
    <property type="match status" value="1"/>
</dbReference>
<sequence length="302" mass="35148">MIWFKNLMMYQLQCPLEKDSSELEKKLANFAFIPCGPQEKVRVGWIPPMGSHKDTLSYQVNRQILLCANKEEKMLPASVIKQELERQIEKLEAQQKRKLKKTEKASLKDQVFYDLLPRAFSRFQKTWIWIDTIHQIMILDASSTKRAEEALALLRQSLGSLAVVPFTFKHPVEFILTEWIRSDNLPSGFALMEEAELKSTLTEGGTIRCKNQNLYSDEIALHIKSGKKVTRLALEWQESIQFILNQDLSLKRVNFLEVLREKNSHINKKEVAQCFDADFVLMTYELTELIKNMISAFSRYPE</sequence>
<dbReference type="EMBL" id="CP016303">
    <property type="protein sequence ID" value="ASX26232.1"/>
    <property type="molecule type" value="Genomic_DNA"/>
</dbReference>
<dbReference type="GO" id="GO:0000018">
    <property type="term" value="P:regulation of DNA recombination"/>
    <property type="evidence" value="ECO:0007669"/>
    <property type="project" value="TreeGrafter"/>
</dbReference>
<evidence type="ECO:0000256" key="3">
    <source>
        <dbReference type="ARBA" id="ARBA00022296"/>
    </source>
</evidence>
<dbReference type="GO" id="GO:0043590">
    <property type="term" value="C:bacterial nucleoid"/>
    <property type="evidence" value="ECO:0007669"/>
    <property type="project" value="TreeGrafter"/>
</dbReference>
<dbReference type="NCBIfam" id="NF001462">
    <property type="entry name" value="PRK00321.1-3"/>
    <property type="match status" value="1"/>
</dbReference>
<keyword evidence="4 6" id="KW-0963">Cytoplasm</keyword>
<accession>A0A249DZM8</accession>
<organism evidence="7 8">
    <name type="scientific">Candidatus Hamiltonella defensa</name>
    <name type="common">Bemisia tabaci</name>
    <dbReference type="NCBI Taxonomy" id="672795"/>
    <lineage>
        <taxon>Bacteria</taxon>
        <taxon>Pseudomonadati</taxon>
        <taxon>Pseudomonadota</taxon>
        <taxon>Gammaproteobacteria</taxon>
        <taxon>Enterobacterales</taxon>
        <taxon>Enterobacteriaceae</taxon>
        <taxon>aphid secondary symbionts</taxon>
        <taxon>Candidatus Williamhamiltonella</taxon>
    </lineage>
</organism>
<comment type="similarity">
    <text evidence="2 6">Belongs to the RdgC family.</text>
</comment>
<dbReference type="RefSeq" id="WP_016856794.1">
    <property type="nucleotide sequence ID" value="NZ_CP016303.1"/>
</dbReference>
<keyword evidence="5 6" id="KW-0233">DNA recombination</keyword>
<evidence type="ECO:0000256" key="1">
    <source>
        <dbReference type="ARBA" id="ARBA00004453"/>
    </source>
</evidence>
<evidence type="ECO:0000313" key="8">
    <source>
        <dbReference type="Proteomes" id="UP000216438"/>
    </source>
</evidence>
<name>A0A249DZM8_9ENTR</name>
<dbReference type="InterPro" id="IPR007476">
    <property type="entry name" value="RdgC"/>
</dbReference>
<dbReference type="GO" id="GO:0005737">
    <property type="term" value="C:cytoplasm"/>
    <property type="evidence" value="ECO:0007669"/>
    <property type="project" value="UniProtKB-UniRule"/>
</dbReference>
<dbReference type="AlphaFoldDB" id="A0A249DZM8"/>
<dbReference type="GO" id="GO:0006310">
    <property type="term" value="P:DNA recombination"/>
    <property type="evidence" value="ECO:0007669"/>
    <property type="project" value="UniProtKB-UniRule"/>
</dbReference>
<comment type="subcellular location">
    <subcellularLocation>
        <location evidence="1 6">Cytoplasm</location>
        <location evidence="1 6">Nucleoid</location>
    </subcellularLocation>
</comment>
<dbReference type="HAMAP" id="MF_00194">
    <property type="entry name" value="RdgC"/>
    <property type="match status" value="1"/>
</dbReference>
<dbReference type="Pfam" id="PF04381">
    <property type="entry name" value="RdgC"/>
    <property type="match status" value="1"/>
</dbReference>
<reference evidence="8" key="1">
    <citation type="submission" date="2016-06" db="EMBL/GenBank/DDBJ databases">
        <authorList>
            <person name="Chen W."/>
            <person name="Hasegawa D.K."/>
        </authorList>
    </citation>
    <scope>NUCLEOTIDE SEQUENCE [LARGE SCALE GENOMIC DNA]</scope>
    <source>
        <strain evidence="8">MEAM1</strain>
    </source>
</reference>
<dbReference type="Proteomes" id="UP000216438">
    <property type="component" value="Chromosome"/>
</dbReference>
<evidence type="ECO:0000256" key="2">
    <source>
        <dbReference type="ARBA" id="ARBA00008657"/>
    </source>
</evidence>
<gene>
    <name evidence="6" type="primary">rdgC</name>
    <name evidence="7" type="ORF">BA171_03845</name>
</gene>
<comment type="function">
    <text evidence="6">May be involved in recombination.</text>
</comment>
<protein>
    <recommendedName>
        <fullName evidence="3 6">Recombination-associated protein RdgC</fullName>
    </recommendedName>
</protein>
<dbReference type="OrthoDB" id="5290530at2"/>
<dbReference type="NCBIfam" id="NF001464">
    <property type="entry name" value="PRK00321.1-5"/>
    <property type="match status" value="1"/>
</dbReference>
<evidence type="ECO:0000313" key="7">
    <source>
        <dbReference type="EMBL" id="ASX26232.1"/>
    </source>
</evidence>
<evidence type="ECO:0000256" key="5">
    <source>
        <dbReference type="ARBA" id="ARBA00023172"/>
    </source>
</evidence>
<proteinExistence type="inferred from homology"/>
<evidence type="ECO:0000256" key="4">
    <source>
        <dbReference type="ARBA" id="ARBA00022490"/>
    </source>
</evidence>
<dbReference type="PANTHER" id="PTHR38103:SF1">
    <property type="entry name" value="RECOMBINATION-ASSOCIATED PROTEIN RDGC"/>
    <property type="match status" value="1"/>
</dbReference>
<evidence type="ECO:0000256" key="6">
    <source>
        <dbReference type="HAMAP-Rule" id="MF_00194"/>
    </source>
</evidence>
<dbReference type="GO" id="GO:0003690">
    <property type="term" value="F:double-stranded DNA binding"/>
    <property type="evidence" value="ECO:0007669"/>
    <property type="project" value="TreeGrafter"/>
</dbReference>
<reference evidence="7 8" key="2">
    <citation type="submission" date="2017-09" db="EMBL/GenBank/DDBJ databases">
        <title>The genome of whitefly Bemisia tabaci, a global crop pest, provides novel insights into virus transmission, host adaptation and insecticide resistance.</title>
        <authorList>
            <person name="Kaur N."/>
            <person name="Kliot A."/>
            <person name="Pinheiro P.V."/>
            <person name="Luan J."/>
            <person name="Zheng Y."/>
            <person name="Liu W."/>
            <person name="Sun H."/>
            <person name="Yang X."/>
            <person name="Xu Y."/>
            <person name="Luo Y."/>
            <person name="Kruse A."/>
            <person name="Fisher T.W."/>
            <person name="Nelson D.R."/>
            <person name="Elimelech M."/>
            <person name="MacCoss M."/>
            <person name="Johnson R."/>
            <person name="Cohen E."/>
            <person name="Hunter W.B."/>
            <person name="Brown J.K."/>
            <person name="Jander G."/>
            <person name="Cilia M."/>
            <person name="Douglas A.E."/>
            <person name="Ghanim M."/>
            <person name="Simmons A.M."/>
            <person name="Wintermantel W.M."/>
            <person name="Ling K.-S."/>
            <person name="Fei Z."/>
        </authorList>
    </citation>
    <scope>NUCLEOTIDE SEQUENCE [LARGE SCALE GENOMIC DNA]</scope>
    <source>
        <strain evidence="7 8">MEAM1</strain>
    </source>
</reference>